<dbReference type="Gene3D" id="2.60.40.3710">
    <property type="match status" value="1"/>
</dbReference>
<reference evidence="3" key="1">
    <citation type="submission" date="2020-04" db="EMBL/GenBank/DDBJ databases">
        <authorList>
            <person name="Zhang T."/>
        </authorList>
    </citation>
    <scope>NUCLEOTIDE SEQUENCE</scope>
    <source>
        <strain evidence="3">HKST-UBA01</strain>
    </source>
</reference>
<sequence>MERTIQVASVDPVANATRVSVNKTVAVTLSAPVDPATVTESSVRLEVGGQPVPVDRTLTSDNRTARLTPRDPLATFRQYTVRVTSGLTAADGGRLDQNASQTGYQEFSSRFTTVPESIPPMVTAVLPKDGASGVAVRPPIGVEFSKPILPASVNDETFLLRIVGGATVAGVRIVAADSMSASFQPTFDLSLSTEYEIEITNWVVDRFDVRLDQDPDTPDRQGFTSRFLTDHERIPPRVVAVSPADSAEGVSPDAEVRVDFDEPIAAASIAGVRVLDESMAAVPGQRTLGNGDIRVSFRPDEPWALLRRYTVVVDTTVTDRLGNRLDQDPKTEEREGFASTFLTEGDIVGPRVTLVDPADEATGIALDAPVRLAFSEPLDPATLAGISLQDSAGVELDHTTTLVAPDSVEMLASAPFEFDREYRVLVATTVADSAGNGLDQDPGTEPLDPFVSRFRTQVETFRPYVTAILYDAPMGNPPPITTRIRIAFSEPIEPSSLDPEDVDLTRGGVPVPLDASFPAPDTLLLVPVQPLSSDARYELVVTGLADLHGNPFDQFPDSDPLDAFETAFRTEADTVPPRVVSSDPAAGSEGVAVDPIVTVTFSEPMDSTTVETAHLQLVRIDGSQEFPVSGSIEPGPDLTVFTFVPENPLLRGFVHEIRADFFLEDLAGNPLDQDPDTPANEPFVASFLVGSRPVADGGGFVCDPADTSAVAVDASASFDPDGVIVNLLWRWGDGTETEIVNPDSAAFHQTHVYACSDIAGCDGVDNDGDGVLDEDDCDESYVITLRVRDDDGLTAADTVGVSFCGFVVRSSEPSAGAADVDTMLTEARLHLTREVDPAFLDTTHFQLLENGLDTGSVTTVTAGADAGEVVLTLDGLLTAGATYTFFVAATVLDPEGRVFDQDLCAPGRQPFTADFTTQSAPGRGGP</sequence>
<feature type="domain" description="SbsA Ig-like" evidence="2">
    <location>
        <begin position="234"/>
        <end position="328"/>
    </location>
</feature>
<dbReference type="Proteomes" id="UP000697710">
    <property type="component" value="Unassembled WGS sequence"/>
</dbReference>
<dbReference type="InterPro" id="IPR032812">
    <property type="entry name" value="SbsA_Ig"/>
</dbReference>
<protein>
    <submittedName>
        <fullName evidence="3">Ig-like domain-containing protein</fullName>
    </submittedName>
</protein>
<reference evidence="3" key="2">
    <citation type="journal article" date="2021" name="Microbiome">
        <title>Successional dynamics and alternative stable states in a saline activated sludge microbial community over 9 years.</title>
        <authorList>
            <person name="Wang Y."/>
            <person name="Ye J."/>
            <person name="Ju F."/>
            <person name="Liu L."/>
            <person name="Boyd J.A."/>
            <person name="Deng Y."/>
            <person name="Parks D.H."/>
            <person name="Jiang X."/>
            <person name="Yin X."/>
            <person name="Woodcroft B.J."/>
            <person name="Tyson G.W."/>
            <person name="Hugenholtz P."/>
            <person name="Polz M.F."/>
            <person name="Zhang T."/>
        </authorList>
    </citation>
    <scope>NUCLEOTIDE SEQUENCE</scope>
    <source>
        <strain evidence="3">HKST-UBA01</strain>
    </source>
</reference>
<dbReference type="Gene3D" id="2.60.40.1220">
    <property type="match status" value="3"/>
</dbReference>
<dbReference type="AlphaFoldDB" id="A0A956LXQ9"/>
<proteinExistence type="predicted"/>
<dbReference type="Gene3D" id="2.60.40.10">
    <property type="entry name" value="Immunoglobulins"/>
    <property type="match status" value="1"/>
</dbReference>
<evidence type="ECO:0000256" key="1">
    <source>
        <dbReference type="ARBA" id="ARBA00022729"/>
    </source>
</evidence>
<organism evidence="3 4">
    <name type="scientific">Eiseniibacteriota bacterium</name>
    <dbReference type="NCBI Taxonomy" id="2212470"/>
    <lineage>
        <taxon>Bacteria</taxon>
        <taxon>Candidatus Eiseniibacteriota</taxon>
    </lineage>
</organism>
<dbReference type="InterPro" id="IPR014755">
    <property type="entry name" value="Cu-Rt/internalin_Ig-like"/>
</dbReference>
<accession>A0A956LXQ9</accession>
<feature type="domain" description="SbsA Ig-like" evidence="2">
    <location>
        <begin position="4"/>
        <end position="113"/>
    </location>
</feature>
<name>A0A956LXQ9_UNCEI</name>
<comment type="caution">
    <text evidence="3">The sequence shown here is derived from an EMBL/GenBank/DDBJ whole genome shotgun (WGS) entry which is preliminary data.</text>
</comment>
<feature type="domain" description="SbsA Ig-like" evidence="2">
    <location>
        <begin position="347"/>
        <end position="441"/>
    </location>
</feature>
<feature type="domain" description="SbsA Ig-like" evidence="2">
    <location>
        <begin position="480"/>
        <end position="552"/>
    </location>
</feature>
<keyword evidence="1" id="KW-0732">Signal</keyword>
<dbReference type="InterPro" id="IPR013783">
    <property type="entry name" value="Ig-like_fold"/>
</dbReference>
<gene>
    <name evidence="3" type="ORF">KC729_07160</name>
</gene>
<evidence type="ECO:0000313" key="4">
    <source>
        <dbReference type="Proteomes" id="UP000697710"/>
    </source>
</evidence>
<dbReference type="Pfam" id="PF13205">
    <property type="entry name" value="Big_5"/>
    <property type="match status" value="6"/>
</dbReference>
<feature type="domain" description="SbsA Ig-like" evidence="2">
    <location>
        <begin position="117"/>
        <end position="206"/>
    </location>
</feature>
<feature type="domain" description="SbsA Ig-like" evidence="2">
    <location>
        <begin position="573"/>
        <end position="673"/>
    </location>
</feature>
<dbReference type="EMBL" id="JAGQHR010000167">
    <property type="protein sequence ID" value="MCA9727444.1"/>
    <property type="molecule type" value="Genomic_DNA"/>
</dbReference>
<evidence type="ECO:0000313" key="3">
    <source>
        <dbReference type="EMBL" id="MCA9727444.1"/>
    </source>
</evidence>
<evidence type="ECO:0000259" key="2">
    <source>
        <dbReference type="Pfam" id="PF13205"/>
    </source>
</evidence>